<gene>
    <name evidence="1" type="ORF">F2Y10_10680</name>
</gene>
<sequence>MKKYREIILPLLLFAAAGCEKSEYRITEPRPTLEVTALQDSYIINQPAYLQLKVSQQGYDEEFQISAVLSEGACELSMQGSNLPTDGTWTSMSNTTEILTLTPTLAGPLRISFEVKTKEGEQSGRSFVNFNVQKSPALALEVEYPETASITERIEMTMLLTKSGWTGAIPVTYTQLTGSGTLQYGAVAVTPAEAFSVPANSEQPLYYTAAERGMHRLQFSATDGYTTQFKTLEIIVTN</sequence>
<evidence type="ECO:0000313" key="2">
    <source>
        <dbReference type="Proteomes" id="UP000322940"/>
    </source>
</evidence>
<accession>A0A5B3GVA0</accession>
<protein>
    <submittedName>
        <fullName evidence="1">Uncharacterized protein</fullName>
    </submittedName>
</protein>
<dbReference type="Proteomes" id="UP000322940">
    <property type="component" value="Unassembled WGS sequence"/>
</dbReference>
<organism evidence="1 2">
    <name type="scientific">Alistipes onderdonkii</name>
    <dbReference type="NCBI Taxonomy" id="328813"/>
    <lineage>
        <taxon>Bacteria</taxon>
        <taxon>Pseudomonadati</taxon>
        <taxon>Bacteroidota</taxon>
        <taxon>Bacteroidia</taxon>
        <taxon>Bacteroidales</taxon>
        <taxon>Rikenellaceae</taxon>
        <taxon>Alistipes</taxon>
    </lineage>
</organism>
<dbReference type="PROSITE" id="PS51257">
    <property type="entry name" value="PROKAR_LIPOPROTEIN"/>
    <property type="match status" value="1"/>
</dbReference>
<dbReference type="RefSeq" id="WP_130065643.1">
    <property type="nucleotide sequence ID" value="NZ_DAWDON010000014.1"/>
</dbReference>
<dbReference type="AlphaFoldDB" id="A0A5B3GVA0"/>
<reference evidence="1 2" key="1">
    <citation type="journal article" date="2019" name="Nat. Med.">
        <title>A library of human gut bacterial isolates paired with longitudinal multiomics data enables mechanistic microbiome research.</title>
        <authorList>
            <person name="Poyet M."/>
            <person name="Groussin M."/>
            <person name="Gibbons S.M."/>
            <person name="Avila-Pacheco J."/>
            <person name="Jiang X."/>
            <person name="Kearney S.M."/>
            <person name="Perrotta A.R."/>
            <person name="Berdy B."/>
            <person name="Zhao S."/>
            <person name="Lieberman T.D."/>
            <person name="Swanson P.K."/>
            <person name="Smith M."/>
            <person name="Roesemann S."/>
            <person name="Alexander J.E."/>
            <person name="Rich S.A."/>
            <person name="Livny J."/>
            <person name="Vlamakis H."/>
            <person name="Clish C."/>
            <person name="Bullock K."/>
            <person name="Deik A."/>
            <person name="Scott J."/>
            <person name="Pierce K.A."/>
            <person name="Xavier R.J."/>
            <person name="Alm E.J."/>
        </authorList>
    </citation>
    <scope>NUCLEOTIDE SEQUENCE [LARGE SCALE GENOMIC DNA]</scope>
    <source>
        <strain evidence="1 2">BIOML-A266</strain>
    </source>
</reference>
<name>A0A5B3GVA0_9BACT</name>
<proteinExistence type="predicted"/>
<comment type="caution">
    <text evidence="1">The sequence shown here is derived from an EMBL/GenBank/DDBJ whole genome shotgun (WGS) entry which is preliminary data.</text>
</comment>
<dbReference type="InterPro" id="IPR038707">
    <property type="entry name" value="TraQ_sf"/>
</dbReference>
<dbReference type="Gene3D" id="2.60.40.2410">
    <property type="entry name" value="Uncharacterised protein PF12988, DUF3872"/>
    <property type="match status" value="2"/>
</dbReference>
<evidence type="ECO:0000313" key="1">
    <source>
        <dbReference type="EMBL" id="KAA2377493.1"/>
    </source>
</evidence>
<dbReference type="EMBL" id="VVXH01000010">
    <property type="protein sequence ID" value="KAA2377493.1"/>
    <property type="molecule type" value="Genomic_DNA"/>
</dbReference>